<organism evidence="1 2">
    <name type="scientific">Microbacterium aoyamense</name>
    <dbReference type="NCBI Taxonomy" id="344166"/>
    <lineage>
        <taxon>Bacteria</taxon>
        <taxon>Bacillati</taxon>
        <taxon>Actinomycetota</taxon>
        <taxon>Actinomycetes</taxon>
        <taxon>Micrococcales</taxon>
        <taxon>Microbacteriaceae</taxon>
        <taxon>Microbacterium</taxon>
    </lineage>
</organism>
<gene>
    <name evidence="1" type="ORF">GCM10009775_22200</name>
</gene>
<evidence type="ECO:0000313" key="1">
    <source>
        <dbReference type="EMBL" id="GAA1929704.1"/>
    </source>
</evidence>
<reference evidence="1 2" key="1">
    <citation type="journal article" date="2019" name="Int. J. Syst. Evol. Microbiol.">
        <title>The Global Catalogue of Microorganisms (GCM) 10K type strain sequencing project: providing services to taxonomists for standard genome sequencing and annotation.</title>
        <authorList>
            <consortium name="The Broad Institute Genomics Platform"/>
            <consortium name="The Broad Institute Genome Sequencing Center for Infectious Disease"/>
            <person name="Wu L."/>
            <person name="Ma J."/>
        </authorList>
    </citation>
    <scope>NUCLEOTIDE SEQUENCE [LARGE SCALE GENOMIC DNA]</scope>
    <source>
        <strain evidence="1 2">JCM 14900</strain>
    </source>
</reference>
<protein>
    <submittedName>
        <fullName evidence="1">DUF5996 family protein</fullName>
    </submittedName>
</protein>
<comment type="caution">
    <text evidence="1">The sequence shown here is derived from an EMBL/GenBank/DDBJ whole genome shotgun (WGS) entry which is preliminary data.</text>
</comment>
<dbReference type="Pfam" id="PF19459">
    <property type="entry name" value="DUF5996"/>
    <property type="match status" value="1"/>
</dbReference>
<name>A0ABN2PSS8_9MICO</name>
<sequence length="296" mass="32542">MCTELRVDSWQPTRDTLHMWTQIVGKIRMALAPPVNHWWHVTLHVSARGLTTGAIPIPSGVLDIEFDFVHNELVLRTSSAGLRTISFAGQSVASFYAAIMGALRELGVEVEIHPVPNEVESAIPFAEDIEHCTYVPEHARAFWRQLIDAQRQLELFRAGFVGKSSPVHFFWGAMDLAVTRFSGRVAPPHPGGAPNCPDSVMLEGYSHELSSAGFWPGGGAEGAYYAYAYPAPDGFSDARVPKGAYYSDELGEFLLPAETVRRSEDPDELVQEFLEATYRAAADLGSWPRPAREAAG</sequence>
<dbReference type="EMBL" id="BAAAOF010000004">
    <property type="protein sequence ID" value="GAA1929704.1"/>
    <property type="molecule type" value="Genomic_DNA"/>
</dbReference>
<dbReference type="Proteomes" id="UP001501343">
    <property type="component" value="Unassembled WGS sequence"/>
</dbReference>
<keyword evidence="2" id="KW-1185">Reference proteome</keyword>
<accession>A0ABN2PSS8</accession>
<dbReference type="RefSeq" id="WP_248148387.1">
    <property type="nucleotide sequence ID" value="NZ_BAAAOF010000004.1"/>
</dbReference>
<dbReference type="InterPro" id="IPR046038">
    <property type="entry name" value="DUF5996"/>
</dbReference>
<proteinExistence type="predicted"/>
<evidence type="ECO:0000313" key="2">
    <source>
        <dbReference type="Proteomes" id="UP001501343"/>
    </source>
</evidence>